<dbReference type="Proteomes" id="UP000813420">
    <property type="component" value="Unassembled WGS sequence"/>
</dbReference>
<dbReference type="InterPro" id="IPR041712">
    <property type="entry name" value="DHPS-like_MBL-fold"/>
</dbReference>
<evidence type="ECO:0000259" key="1">
    <source>
        <dbReference type="SMART" id="SM00849"/>
    </source>
</evidence>
<reference evidence="2" key="1">
    <citation type="journal article" date="2021" name="PeerJ">
        <title>Extensive microbial diversity within the chicken gut microbiome revealed by metagenomics and culture.</title>
        <authorList>
            <person name="Gilroy R."/>
            <person name="Ravi A."/>
            <person name="Getino M."/>
            <person name="Pursley I."/>
            <person name="Horton D.L."/>
            <person name="Alikhan N.F."/>
            <person name="Baker D."/>
            <person name="Gharbi K."/>
            <person name="Hall N."/>
            <person name="Watson M."/>
            <person name="Adriaenssens E.M."/>
            <person name="Foster-Nyarko E."/>
            <person name="Jarju S."/>
            <person name="Secka A."/>
            <person name="Antonio M."/>
            <person name="Oren A."/>
            <person name="Chaudhuri R.R."/>
            <person name="La Ragione R."/>
            <person name="Hildebrand F."/>
            <person name="Pallen M.J."/>
        </authorList>
    </citation>
    <scope>NUCLEOTIDE SEQUENCE</scope>
    <source>
        <strain evidence="2">USAMLcec4-12693</strain>
    </source>
</reference>
<dbReference type="InterPro" id="IPR001279">
    <property type="entry name" value="Metallo-B-lactamas"/>
</dbReference>
<dbReference type="Pfam" id="PF00753">
    <property type="entry name" value="Lactamase_B"/>
    <property type="match status" value="1"/>
</dbReference>
<dbReference type="GO" id="GO:0016740">
    <property type="term" value="F:transferase activity"/>
    <property type="evidence" value="ECO:0007669"/>
    <property type="project" value="TreeGrafter"/>
</dbReference>
<organism evidence="2 3">
    <name type="scientific">Merdimonas faecis</name>
    <dbReference type="NCBI Taxonomy" id="1653435"/>
    <lineage>
        <taxon>Bacteria</taxon>
        <taxon>Bacillati</taxon>
        <taxon>Bacillota</taxon>
        <taxon>Clostridia</taxon>
        <taxon>Lachnospirales</taxon>
        <taxon>Lachnospiraceae</taxon>
        <taxon>Merdimonas</taxon>
    </lineage>
</organism>
<evidence type="ECO:0000313" key="2">
    <source>
        <dbReference type="EMBL" id="HJH50946.1"/>
    </source>
</evidence>
<accession>A0A9D2W0I1</accession>
<dbReference type="EMBL" id="DYXE01000093">
    <property type="protein sequence ID" value="HJH50946.1"/>
    <property type="molecule type" value="Genomic_DNA"/>
</dbReference>
<feature type="domain" description="Metallo-beta-lactamase" evidence="1">
    <location>
        <begin position="20"/>
        <end position="244"/>
    </location>
</feature>
<dbReference type="SMART" id="SM00849">
    <property type="entry name" value="Lactamase_B"/>
    <property type="match status" value="1"/>
</dbReference>
<proteinExistence type="predicted"/>
<dbReference type="SUPFAM" id="SSF56281">
    <property type="entry name" value="Metallo-hydrolase/oxidoreductase"/>
    <property type="match status" value="1"/>
</dbReference>
<dbReference type="PANTHER" id="PTHR13754:SF13">
    <property type="entry name" value="METALLO-BETA-LACTAMASE SUPERFAMILY PROTEIN (AFU_ORTHOLOGUE AFUA_3G07630)"/>
    <property type="match status" value="1"/>
</dbReference>
<comment type="caution">
    <text evidence="2">The sequence shown here is derived from an EMBL/GenBank/DDBJ whole genome shotgun (WGS) entry which is preliminary data.</text>
</comment>
<sequence>MKIQNLVENEQGKNGCLAEHGLSVYLETGKHKLLVDTGATDAFLRNAEFLGIDLKEVDILILSHGHYDHGGGILTFSKINPRARIYIREDAFAKYYHERERGTDYIGLDPVIRGLPQVVVVGGDLRLDEELYLFTNVAGRRMWPEGNRELRVRKDGALVQDDFRHEQYLIVNCDGKEILLSGCAHNGILNILDRYREIRERYPDFVISGFHMMKDGEYTEEDKKVIRQTARELQKMPTRFVTGHCTGIPAYKMLKEILGEQIRYLGSGEELDLSAWM</sequence>
<dbReference type="OrthoDB" id="9803916at2"/>
<dbReference type="Gene3D" id="3.60.15.10">
    <property type="entry name" value="Ribonuclease Z/Hydroxyacylglutathione hydrolase-like"/>
    <property type="match status" value="1"/>
</dbReference>
<dbReference type="InterPro" id="IPR052926">
    <property type="entry name" value="Metallo-beta-lactamase_dom"/>
</dbReference>
<dbReference type="AlphaFoldDB" id="A0A9D2W0I1"/>
<dbReference type="InterPro" id="IPR036866">
    <property type="entry name" value="RibonucZ/Hydroxyglut_hydro"/>
</dbReference>
<reference evidence="2" key="2">
    <citation type="submission" date="2021-09" db="EMBL/GenBank/DDBJ databases">
        <authorList>
            <person name="Gilroy R."/>
        </authorList>
    </citation>
    <scope>NUCLEOTIDE SEQUENCE</scope>
    <source>
        <strain evidence="2">USAMLcec4-12693</strain>
    </source>
</reference>
<dbReference type="CDD" id="cd07713">
    <property type="entry name" value="DHPS-like_MBL-fold"/>
    <property type="match status" value="1"/>
</dbReference>
<dbReference type="RefSeq" id="WP_070087965.1">
    <property type="nucleotide sequence ID" value="NZ_CABMJS010000007.1"/>
</dbReference>
<evidence type="ECO:0000313" key="3">
    <source>
        <dbReference type="Proteomes" id="UP000813420"/>
    </source>
</evidence>
<gene>
    <name evidence="2" type="ORF">K8V39_11895</name>
</gene>
<dbReference type="PANTHER" id="PTHR13754">
    <property type="entry name" value="METALLO-BETA-LACTAMASE SUPERFAMILY PROTEIN"/>
    <property type="match status" value="1"/>
</dbReference>
<protein>
    <submittedName>
        <fullName evidence="2">MBL fold metallo-hydrolase</fullName>
    </submittedName>
</protein>
<name>A0A9D2W0I1_9FIRM</name>